<dbReference type="GO" id="GO:0016906">
    <property type="term" value="F:sterol 3-beta-glucosyltransferase activity"/>
    <property type="evidence" value="ECO:0007669"/>
    <property type="project" value="UniProtKB-ARBA"/>
</dbReference>
<feature type="compositionally biased region" description="Polar residues" evidence="2">
    <location>
        <begin position="697"/>
        <end position="719"/>
    </location>
</feature>
<evidence type="ECO:0000256" key="1">
    <source>
        <dbReference type="ARBA" id="ARBA00022679"/>
    </source>
</evidence>
<evidence type="ECO:0000259" key="4">
    <source>
        <dbReference type="Pfam" id="PF06722"/>
    </source>
</evidence>
<dbReference type="Proteomes" id="UP001201980">
    <property type="component" value="Unassembled WGS sequence"/>
</dbReference>
<dbReference type="FunFam" id="3.40.50.2000:FF:000009">
    <property type="entry name" value="Sterol 3-beta-glucosyltransferase UGT80A2"/>
    <property type="match status" value="1"/>
</dbReference>
<dbReference type="SUPFAM" id="SSF53756">
    <property type="entry name" value="UDP-Glycosyltransferase/glycogen phosphorylase"/>
    <property type="match status" value="1"/>
</dbReference>
<proteinExistence type="predicted"/>
<dbReference type="InterPro" id="IPR004276">
    <property type="entry name" value="GlycoTrans_28_N"/>
</dbReference>
<keyword evidence="1" id="KW-0808">Transferase</keyword>
<dbReference type="InterPro" id="IPR010610">
    <property type="entry name" value="EryCIII-like_C"/>
</dbReference>
<evidence type="ECO:0000259" key="3">
    <source>
        <dbReference type="Pfam" id="PF03033"/>
    </source>
</evidence>
<dbReference type="InterPro" id="IPR050426">
    <property type="entry name" value="Glycosyltransferase_28"/>
</dbReference>
<dbReference type="InterPro" id="IPR002213">
    <property type="entry name" value="UDP_glucos_trans"/>
</dbReference>
<evidence type="ECO:0000313" key="6">
    <source>
        <dbReference type="Proteomes" id="UP001201980"/>
    </source>
</evidence>
<sequence length="932" mass="100162">MAERHEFDPPPPYSETVNSIPSEFFNGRTRLAGDGRIDIDLDSRLCKTLSRIIPDLKHPSGEPSSSIAGPSGQPWGSDLVPAYSEHAAQYFQSYSPQHEEVGPPVPPTLFPLTLNIVIQVVGSRGDVQPFIALGSELKKHGHRVRLATHNTFAKFVRDSGLEFFPIGGDPAELMAYMVRNPGLIPSMKSLRAGDVQSKRKMVAEMLEGCWRSCVEPEPQDPDWGNAHLRGKPFVADVIIANPPSFAHVHCAQALGVPVHLMFTMPWTSTRAFPHPLTNLKVAKGKAGKVKSGGVDPEVANYISYGVVEFMTWQGLGDVINKFRKSLDLEPIAASEGPLIAETLKIPFTYCWSPALVPKPIDWPSNIDVCGFFFRDPPDYTPPPNLAAFLKNGPLPVYIGFGSIVIDDLDRMTHTILEAVRSTGARALISRGWSSLGGGAENIEGDDIFYLGDCPHEWLFQNVAAVIHHGGAGTTACGLLNGRPTTIVPFFGDQPFWGNMVAAAGAGPEPIPQKTLNTNNLANAIQFCLTREAFDAAQGIAAKMRAESGVQAAVKSFHSHLPVRDMQCDILKGQPASWVHKGKGGVNVKLSKVAVGILVDHLRVDVKHLKLCPHERHKVNTIVTDTRRWDPITGTASAALGVGTGLVTATANIVARPIKVYRQRTLDHHGSETDMTRDMSLRDDVSSTASSRHKSSQVDDTLSSRRSQANSPSIRKSHTYIASSPSVSAATWPAAENGSQNGKGKAVAIHHNAGETGGAIALAAASGVGDFLKCYSRGFFVEIPLACAEGLREAPRLYGDEVKDHGPIKGWKSGGMVAGKNFLDGMTSGVTGMVMQPYHGGKEEGAVGAMKGVGKGMLGMTTKMGSAGLGLFAYSAQGAYKSLRNAARSDTRNAIVAARLVEGEYLVTVERGWEGRVPVVLHAFDTLKSGNMR</sequence>
<feature type="region of interest" description="Disordered" evidence="2">
    <location>
        <begin position="668"/>
        <end position="719"/>
    </location>
</feature>
<protein>
    <recommendedName>
        <fullName evidence="7">Glycosyltransferase family 28 N-terminal domain-containing protein</fullName>
    </recommendedName>
</protein>
<feature type="compositionally biased region" description="Basic and acidic residues" evidence="2">
    <location>
        <begin position="668"/>
        <end position="684"/>
    </location>
</feature>
<feature type="domain" description="Glycosyltransferase family 28 N-terminal" evidence="3">
    <location>
        <begin position="116"/>
        <end position="273"/>
    </location>
</feature>
<name>A0AAD5RNB3_9PEZI</name>
<accession>A0AAD5RNB3</accession>
<dbReference type="PANTHER" id="PTHR48050:SF27">
    <property type="entry name" value="GLUCOSYLTRANSFERASE, PUTATIVE (AFU_ORTHOLOGUE AFUA_7G04880)-RELATED"/>
    <property type="match status" value="1"/>
</dbReference>
<dbReference type="CDD" id="cd03784">
    <property type="entry name" value="GT1_Gtf-like"/>
    <property type="match status" value="1"/>
</dbReference>
<dbReference type="Pfam" id="PF03033">
    <property type="entry name" value="Glyco_transf_28"/>
    <property type="match status" value="1"/>
</dbReference>
<evidence type="ECO:0000256" key="2">
    <source>
        <dbReference type="SAM" id="MobiDB-lite"/>
    </source>
</evidence>
<dbReference type="Gene3D" id="3.40.50.2000">
    <property type="entry name" value="Glycogen Phosphorylase B"/>
    <property type="match status" value="2"/>
</dbReference>
<dbReference type="GO" id="GO:0005975">
    <property type="term" value="P:carbohydrate metabolic process"/>
    <property type="evidence" value="ECO:0007669"/>
    <property type="project" value="InterPro"/>
</dbReference>
<feature type="domain" description="Erythromycin biosynthesis protein CIII-like C-terminal" evidence="4">
    <location>
        <begin position="453"/>
        <end position="546"/>
    </location>
</feature>
<dbReference type="EMBL" id="JAKWBI020000224">
    <property type="protein sequence ID" value="KAJ2898613.1"/>
    <property type="molecule type" value="Genomic_DNA"/>
</dbReference>
<comment type="caution">
    <text evidence="5">The sequence shown here is derived from an EMBL/GenBank/DDBJ whole genome shotgun (WGS) entry which is preliminary data.</text>
</comment>
<evidence type="ECO:0008006" key="7">
    <source>
        <dbReference type="Google" id="ProtNLM"/>
    </source>
</evidence>
<evidence type="ECO:0000313" key="5">
    <source>
        <dbReference type="EMBL" id="KAJ2898613.1"/>
    </source>
</evidence>
<dbReference type="AlphaFoldDB" id="A0AAD5RNB3"/>
<keyword evidence="6" id="KW-1185">Reference proteome</keyword>
<reference evidence="5" key="1">
    <citation type="submission" date="2022-07" db="EMBL/GenBank/DDBJ databases">
        <title>Draft genome sequence of Zalerion maritima ATCC 34329, a (micro)plastics degrading marine fungus.</title>
        <authorList>
            <person name="Paco A."/>
            <person name="Goncalves M.F.M."/>
            <person name="Rocha-Santos T.A.P."/>
            <person name="Alves A."/>
        </authorList>
    </citation>
    <scope>NUCLEOTIDE SEQUENCE</scope>
    <source>
        <strain evidence="5">ATCC 34329</strain>
    </source>
</reference>
<gene>
    <name evidence="5" type="ORF">MKZ38_003810</name>
</gene>
<dbReference type="PANTHER" id="PTHR48050">
    <property type="entry name" value="STEROL 3-BETA-GLUCOSYLTRANSFERASE"/>
    <property type="match status" value="1"/>
</dbReference>
<dbReference type="Pfam" id="PF06722">
    <property type="entry name" value="EryCIII-like_C"/>
    <property type="match status" value="1"/>
</dbReference>
<organism evidence="5 6">
    <name type="scientific">Zalerion maritima</name>
    <dbReference type="NCBI Taxonomy" id="339359"/>
    <lineage>
        <taxon>Eukaryota</taxon>
        <taxon>Fungi</taxon>
        <taxon>Dikarya</taxon>
        <taxon>Ascomycota</taxon>
        <taxon>Pezizomycotina</taxon>
        <taxon>Sordariomycetes</taxon>
        <taxon>Lulworthiomycetidae</taxon>
        <taxon>Lulworthiales</taxon>
        <taxon>Lulworthiaceae</taxon>
        <taxon>Zalerion</taxon>
    </lineage>
</organism>
<dbReference type="FunFam" id="3.40.50.2000:FF:000100">
    <property type="entry name" value="Glycosyltransferase family 1 protein"/>
    <property type="match status" value="1"/>
</dbReference>